<dbReference type="InterPro" id="IPR036388">
    <property type="entry name" value="WH-like_DNA-bd_sf"/>
</dbReference>
<dbReference type="Pfam" id="PF01418">
    <property type="entry name" value="HTH_6"/>
    <property type="match status" value="1"/>
</dbReference>
<gene>
    <name evidence="6" type="ORF">BpJC7_09950</name>
</gene>
<feature type="domain" description="SIS" evidence="5">
    <location>
        <begin position="123"/>
        <end position="264"/>
    </location>
</feature>
<organism evidence="6 7">
    <name type="scientific">Weizmannia acidilactici</name>
    <dbReference type="NCBI Taxonomy" id="2607726"/>
    <lineage>
        <taxon>Bacteria</taxon>
        <taxon>Bacillati</taxon>
        <taxon>Bacillota</taxon>
        <taxon>Bacilli</taxon>
        <taxon>Bacillales</taxon>
        <taxon>Bacillaceae</taxon>
        <taxon>Heyndrickxia</taxon>
    </lineage>
</organism>
<dbReference type="Gene3D" id="3.40.50.10490">
    <property type="entry name" value="Glucose-6-phosphate isomerase like protein, domain 1"/>
    <property type="match status" value="1"/>
</dbReference>
<dbReference type="InterPro" id="IPR046348">
    <property type="entry name" value="SIS_dom_sf"/>
</dbReference>
<dbReference type="PROSITE" id="PS51464">
    <property type="entry name" value="SIS"/>
    <property type="match status" value="1"/>
</dbReference>
<reference evidence="6 7" key="1">
    <citation type="submission" date="2019-09" db="EMBL/GenBank/DDBJ databases">
        <title>Draft genome sequence of Bacillus sp. JC-7.</title>
        <authorList>
            <person name="Tanaka N."/>
            <person name="Shiwa Y."/>
            <person name="Fujita N."/>
            <person name="Tanasupawat S."/>
        </authorList>
    </citation>
    <scope>NUCLEOTIDE SEQUENCE [LARGE SCALE GENOMIC DNA]</scope>
    <source>
        <strain evidence="6 7">JC-7</strain>
    </source>
</reference>
<dbReference type="Pfam" id="PF01380">
    <property type="entry name" value="SIS"/>
    <property type="match status" value="1"/>
</dbReference>
<name>A0A5J4J3X5_9BACI</name>
<dbReference type="AlphaFoldDB" id="A0A5J4J3X5"/>
<dbReference type="GO" id="GO:0003700">
    <property type="term" value="F:DNA-binding transcription factor activity"/>
    <property type="evidence" value="ECO:0007669"/>
    <property type="project" value="InterPro"/>
</dbReference>
<dbReference type="EMBL" id="BKZQ01000009">
    <property type="protein sequence ID" value="GER69692.1"/>
    <property type="molecule type" value="Genomic_DNA"/>
</dbReference>
<sequence length="284" mass="31192">MEESIILKIKSKLEELSKMERRLGEYILSHAEEIVDENTGSLAKKAGISPATVVRFCKSIGLQGFAQLKIKLYADVSGENGKIYTDISPNEDVPLIAEELAIRFNQSISQTANKLDAEAVDQVAGMLDACPVIYVYGLGASHVAAEDFTQKFSRIGKAVVHMQDHHLLASSLANADQNSLFIAVSNSGETIETVKLMKIAKQRGLRTVAITQKQDSTLTEMVDFAVFHHGGEAVMLRSAATTSLAAQLFTINVLYFAYVSKHYSEAVGRLKTSKSRIQTFFRKD</sequence>
<dbReference type="GO" id="GO:0097367">
    <property type="term" value="F:carbohydrate derivative binding"/>
    <property type="evidence" value="ECO:0007669"/>
    <property type="project" value="InterPro"/>
</dbReference>
<keyword evidence="1" id="KW-0805">Transcription regulation</keyword>
<protein>
    <submittedName>
        <fullName evidence="6">RpiR family transcriptional regulator</fullName>
    </submittedName>
</protein>
<dbReference type="InterPro" id="IPR035472">
    <property type="entry name" value="RpiR-like_SIS"/>
</dbReference>
<dbReference type="Proteomes" id="UP000391919">
    <property type="component" value="Unassembled WGS sequence"/>
</dbReference>
<dbReference type="InterPro" id="IPR047640">
    <property type="entry name" value="RpiR-like"/>
</dbReference>
<feature type="domain" description="HTH rpiR-type" evidence="4">
    <location>
        <begin position="3"/>
        <end position="79"/>
    </location>
</feature>
<dbReference type="PANTHER" id="PTHR30514:SF10">
    <property type="entry name" value="MURR_RPIR FAMILY TRANSCRIPTIONAL REGULATOR"/>
    <property type="match status" value="1"/>
</dbReference>
<dbReference type="SUPFAM" id="SSF53697">
    <property type="entry name" value="SIS domain"/>
    <property type="match status" value="1"/>
</dbReference>
<dbReference type="SUPFAM" id="SSF46689">
    <property type="entry name" value="Homeodomain-like"/>
    <property type="match status" value="1"/>
</dbReference>
<dbReference type="InterPro" id="IPR000281">
    <property type="entry name" value="HTH_RpiR"/>
</dbReference>
<dbReference type="Gene3D" id="1.10.10.10">
    <property type="entry name" value="Winged helix-like DNA-binding domain superfamily/Winged helix DNA-binding domain"/>
    <property type="match status" value="1"/>
</dbReference>
<accession>A0A5J4J3X5</accession>
<keyword evidence="2" id="KW-0238">DNA-binding</keyword>
<keyword evidence="3" id="KW-0804">Transcription</keyword>
<dbReference type="InterPro" id="IPR001347">
    <property type="entry name" value="SIS_dom"/>
</dbReference>
<evidence type="ECO:0000256" key="3">
    <source>
        <dbReference type="ARBA" id="ARBA00023163"/>
    </source>
</evidence>
<comment type="caution">
    <text evidence="6">The sequence shown here is derived from an EMBL/GenBank/DDBJ whole genome shotgun (WGS) entry which is preliminary data.</text>
</comment>
<evidence type="ECO:0000313" key="6">
    <source>
        <dbReference type="EMBL" id="GER69692.1"/>
    </source>
</evidence>
<dbReference type="PANTHER" id="PTHR30514">
    <property type="entry name" value="GLUCOKINASE"/>
    <property type="match status" value="1"/>
</dbReference>
<evidence type="ECO:0000259" key="5">
    <source>
        <dbReference type="PROSITE" id="PS51464"/>
    </source>
</evidence>
<evidence type="ECO:0000259" key="4">
    <source>
        <dbReference type="PROSITE" id="PS51071"/>
    </source>
</evidence>
<evidence type="ECO:0000313" key="7">
    <source>
        <dbReference type="Proteomes" id="UP000391919"/>
    </source>
</evidence>
<proteinExistence type="predicted"/>
<dbReference type="GO" id="GO:0003677">
    <property type="term" value="F:DNA binding"/>
    <property type="evidence" value="ECO:0007669"/>
    <property type="project" value="UniProtKB-KW"/>
</dbReference>
<dbReference type="InterPro" id="IPR009057">
    <property type="entry name" value="Homeodomain-like_sf"/>
</dbReference>
<dbReference type="CDD" id="cd05013">
    <property type="entry name" value="SIS_RpiR"/>
    <property type="match status" value="1"/>
</dbReference>
<dbReference type="GO" id="GO:1901135">
    <property type="term" value="P:carbohydrate derivative metabolic process"/>
    <property type="evidence" value="ECO:0007669"/>
    <property type="project" value="InterPro"/>
</dbReference>
<evidence type="ECO:0000256" key="2">
    <source>
        <dbReference type="ARBA" id="ARBA00023125"/>
    </source>
</evidence>
<keyword evidence="7" id="KW-1185">Reference proteome</keyword>
<dbReference type="PROSITE" id="PS51071">
    <property type="entry name" value="HTH_RPIR"/>
    <property type="match status" value="1"/>
</dbReference>
<evidence type="ECO:0000256" key="1">
    <source>
        <dbReference type="ARBA" id="ARBA00023015"/>
    </source>
</evidence>